<dbReference type="RefSeq" id="WP_079566090.1">
    <property type="nucleotide sequence ID" value="NZ_LT670818.1"/>
</dbReference>
<protein>
    <submittedName>
        <fullName evidence="2">Uncharacterized protein</fullName>
    </submittedName>
</protein>
<dbReference type="EMBL" id="LT670818">
    <property type="protein sequence ID" value="SHG41303.1"/>
    <property type="molecule type" value="Genomic_DNA"/>
</dbReference>
<reference evidence="2 3" key="1">
    <citation type="submission" date="2016-11" db="EMBL/GenBank/DDBJ databases">
        <authorList>
            <person name="Jaros S."/>
            <person name="Januszkiewicz K."/>
            <person name="Wedrychowicz H."/>
        </authorList>
    </citation>
    <scope>NUCLEOTIDE SEQUENCE [LARGE SCALE GENOMIC DNA]</scope>
    <source>
        <strain evidence="2 3">GAS242</strain>
    </source>
</reference>
<keyword evidence="1" id="KW-0732">Signal</keyword>
<dbReference type="AlphaFoldDB" id="A0A1M5JMQ0"/>
<sequence length="123" mass="12701">MTKGARFGAALVILLLTTAPGHASSCQDSIDRVQAQADAIITNRAAQGPWRPESLAATRNYQPTPRSIAAAEGAGNGSHIGRALNALDRARAAERSGNIARCNAALNKAKRALAVAASDLQSN</sequence>
<feature type="chain" id="PRO_5012928823" evidence="1">
    <location>
        <begin position="24"/>
        <end position="123"/>
    </location>
</feature>
<evidence type="ECO:0000313" key="3">
    <source>
        <dbReference type="Proteomes" id="UP000190675"/>
    </source>
</evidence>
<gene>
    <name evidence="2" type="ORF">SAMN05444169_2318</name>
</gene>
<dbReference type="Proteomes" id="UP000190675">
    <property type="component" value="Chromosome I"/>
</dbReference>
<dbReference type="OrthoDB" id="8456558at2"/>
<proteinExistence type="predicted"/>
<organism evidence="2 3">
    <name type="scientific">Bradyrhizobium erythrophlei</name>
    <dbReference type="NCBI Taxonomy" id="1437360"/>
    <lineage>
        <taxon>Bacteria</taxon>
        <taxon>Pseudomonadati</taxon>
        <taxon>Pseudomonadota</taxon>
        <taxon>Alphaproteobacteria</taxon>
        <taxon>Hyphomicrobiales</taxon>
        <taxon>Nitrobacteraceae</taxon>
        <taxon>Bradyrhizobium</taxon>
    </lineage>
</organism>
<accession>A0A1M5JMQ0</accession>
<name>A0A1M5JMQ0_9BRAD</name>
<feature type="signal peptide" evidence="1">
    <location>
        <begin position="1"/>
        <end position="23"/>
    </location>
</feature>
<evidence type="ECO:0000313" key="2">
    <source>
        <dbReference type="EMBL" id="SHG41303.1"/>
    </source>
</evidence>
<evidence type="ECO:0000256" key="1">
    <source>
        <dbReference type="SAM" id="SignalP"/>
    </source>
</evidence>